<dbReference type="OrthoDB" id="5497329at2"/>
<dbReference type="PANTHER" id="PTHR30231">
    <property type="entry name" value="DNA POLYMERASE III SUBUNIT EPSILON"/>
    <property type="match status" value="1"/>
</dbReference>
<keyword evidence="3" id="KW-1185">Reference proteome</keyword>
<evidence type="ECO:0000259" key="1">
    <source>
        <dbReference type="SMART" id="SM00479"/>
    </source>
</evidence>
<name>A0A318KMP5_9NEIS</name>
<dbReference type="SMART" id="SM00479">
    <property type="entry name" value="EXOIII"/>
    <property type="match status" value="1"/>
</dbReference>
<dbReference type="EMBL" id="QJKI01000007">
    <property type="protein sequence ID" value="PXX79314.1"/>
    <property type="molecule type" value="Genomic_DNA"/>
</dbReference>
<dbReference type="PANTHER" id="PTHR30231:SF7">
    <property type="entry name" value="BLR4117 PROTEIN"/>
    <property type="match status" value="1"/>
</dbReference>
<protein>
    <submittedName>
        <fullName evidence="2">DNA polymerase-3 subunit epsilon</fullName>
    </submittedName>
</protein>
<dbReference type="GO" id="GO:0005829">
    <property type="term" value="C:cytosol"/>
    <property type="evidence" value="ECO:0007669"/>
    <property type="project" value="TreeGrafter"/>
</dbReference>
<evidence type="ECO:0000313" key="2">
    <source>
        <dbReference type="EMBL" id="PXX79314.1"/>
    </source>
</evidence>
<dbReference type="AlphaFoldDB" id="A0A318KMP5"/>
<sequence length="203" mass="22558">MLAALKTAWARKRLSSPDYAHLFDGHPDEMVSVDCETTSLNVREAELLSIGAVRIRGNRVLTSESFYMLVKPERLPEGASVAVHGLRPIDVSNGVPPMEAVKALLDFIGGRPLVGYYLEYDVGVLNKYVKGLLNIGLPQQQIEVSGLYYDWKLKQNPDAYIDLRLQPMLDELEIPTLARHDALNDAITAAMILLAMRQRGAKV</sequence>
<comment type="caution">
    <text evidence="2">The sequence shown here is derived from an EMBL/GenBank/DDBJ whole genome shotgun (WGS) entry which is preliminary data.</text>
</comment>
<dbReference type="InterPro" id="IPR013520">
    <property type="entry name" value="Ribonucl_H"/>
</dbReference>
<dbReference type="CDD" id="cd06127">
    <property type="entry name" value="DEDDh"/>
    <property type="match status" value="1"/>
</dbReference>
<dbReference type="NCBIfam" id="NF006601">
    <property type="entry name" value="PRK09145.1"/>
    <property type="match status" value="1"/>
</dbReference>
<dbReference type="SUPFAM" id="SSF53098">
    <property type="entry name" value="Ribonuclease H-like"/>
    <property type="match status" value="1"/>
</dbReference>
<accession>A0A318KMP5</accession>
<evidence type="ECO:0000313" key="3">
    <source>
        <dbReference type="Proteomes" id="UP000247555"/>
    </source>
</evidence>
<dbReference type="Pfam" id="PF00929">
    <property type="entry name" value="RNase_T"/>
    <property type="match status" value="1"/>
</dbReference>
<dbReference type="RefSeq" id="WP_110390514.1">
    <property type="nucleotide sequence ID" value="NZ_CALCOA010000008.1"/>
</dbReference>
<dbReference type="GO" id="GO:0006259">
    <property type="term" value="P:DNA metabolic process"/>
    <property type="evidence" value="ECO:0007669"/>
    <property type="project" value="UniProtKB-ARBA"/>
</dbReference>
<dbReference type="Proteomes" id="UP000247555">
    <property type="component" value="Unassembled WGS sequence"/>
</dbReference>
<organism evidence="2 3">
    <name type="scientific">Rivihabitans pingtungensis</name>
    <dbReference type="NCBI Taxonomy" id="1054498"/>
    <lineage>
        <taxon>Bacteria</taxon>
        <taxon>Pseudomonadati</taxon>
        <taxon>Pseudomonadota</taxon>
        <taxon>Betaproteobacteria</taxon>
        <taxon>Neisseriales</taxon>
        <taxon>Aquaspirillaceae</taxon>
        <taxon>Rivihabitans</taxon>
    </lineage>
</organism>
<reference evidence="2 3" key="1">
    <citation type="submission" date="2018-05" db="EMBL/GenBank/DDBJ databases">
        <title>Genomic Encyclopedia of Type Strains, Phase IV (KMG-IV): sequencing the most valuable type-strain genomes for metagenomic binning, comparative biology and taxonomic classification.</title>
        <authorList>
            <person name="Goeker M."/>
        </authorList>
    </citation>
    <scope>NUCLEOTIDE SEQUENCE [LARGE SCALE GENOMIC DNA]</scope>
    <source>
        <strain evidence="2 3">DSM 29661</strain>
    </source>
</reference>
<dbReference type="GO" id="GO:0008408">
    <property type="term" value="F:3'-5' exonuclease activity"/>
    <property type="evidence" value="ECO:0007669"/>
    <property type="project" value="TreeGrafter"/>
</dbReference>
<dbReference type="InterPro" id="IPR012337">
    <property type="entry name" value="RNaseH-like_sf"/>
</dbReference>
<proteinExistence type="predicted"/>
<dbReference type="InterPro" id="IPR036397">
    <property type="entry name" value="RNaseH_sf"/>
</dbReference>
<feature type="domain" description="Exonuclease" evidence="1">
    <location>
        <begin position="29"/>
        <end position="202"/>
    </location>
</feature>
<dbReference type="Gene3D" id="3.30.420.10">
    <property type="entry name" value="Ribonuclease H-like superfamily/Ribonuclease H"/>
    <property type="match status" value="1"/>
</dbReference>
<gene>
    <name evidence="2" type="ORF">DFR34_10769</name>
</gene>
<dbReference type="GO" id="GO:0003676">
    <property type="term" value="F:nucleic acid binding"/>
    <property type="evidence" value="ECO:0007669"/>
    <property type="project" value="InterPro"/>
</dbReference>